<evidence type="ECO:0000256" key="4">
    <source>
        <dbReference type="SAM" id="MobiDB-lite"/>
    </source>
</evidence>
<feature type="region of interest" description="Disordered" evidence="4">
    <location>
        <begin position="718"/>
        <end position="743"/>
    </location>
</feature>
<feature type="compositionally biased region" description="Acidic residues" evidence="4">
    <location>
        <begin position="102"/>
        <end position="114"/>
    </location>
</feature>
<dbReference type="InterPro" id="IPR037066">
    <property type="entry name" value="Plug_dom_sf"/>
</dbReference>
<accession>M2TA32</accession>
<reference evidence="6 7" key="1">
    <citation type="journal article" date="2013" name="Genome Announc.">
        <title>Draft Genome Sequence of Strain JLT2015T, Belonging to the Family Sphingomonadaceae of the Alphaproteobacteria.</title>
        <authorList>
            <person name="Tang K."/>
            <person name="Liu K."/>
            <person name="Li S."/>
            <person name="Jiao N."/>
        </authorList>
    </citation>
    <scope>NUCLEOTIDE SEQUENCE [LARGE SCALE GENOMIC DNA]</scope>
    <source>
        <strain evidence="6 7">JLT2015</strain>
    </source>
</reference>
<dbReference type="EMBL" id="AMRV01000003">
    <property type="protein sequence ID" value="EMD83439.1"/>
    <property type="molecule type" value="Genomic_DNA"/>
</dbReference>
<dbReference type="InterPro" id="IPR036942">
    <property type="entry name" value="Beta-barrel_TonB_sf"/>
</dbReference>
<evidence type="ECO:0000313" key="6">
    <source>
        <dbReference type="EMBL" id="EMD83439.1"/>
    </source>
</evidence>
<organism evidence="6 7">
    <name type="scientific">Pacificimonas flava</name>
    <dbReference type="NCBI Taxonomy" id="1234595"/>
    <lineage>
        <taxon>Bacteria</taxon>
        <taxon>Pseudomonadati</taxon>
        <taxon>Pseudomonadota</taxon>
        <taxon>Alphaproteobacteria</taxon>
        <taxon>Sphingomonadales</taxon>
        <taxon>Sphingosinicellaceae</taxon>
        <taxon>Pacificimonas</taxon>
    </lineage>
</organism>
<feature type="region of interest" description="Disordered" evidence="4">
    <location>
        <begin position="102"/>
        <end position="123"/>
    </location>
</feature>
<name>M2TA32_9SPHN</name>
<gene>
    <name evidence="6" type="ORF">C725_1340</name>
</gene>
<dbReference type="Gene3D" id="2.170.130.10">
    <property type="entry name" value="TonB-dependent receptor, plug domain"/>
    <property type="match status" value="1"/>
</dbReference>
<keyword evidence="6" id="KW-0675">Receptor</keyword>
<feature type="transmembrane region" description="Helical" evidence="5">
    <location>
        <begin position="76"/>
        <end position="95"/>
    </location>
</feature>
<keyword evidence="5" id="KW-1133">Transmembrane helix</keyword>
<comment type="caution">
    <text evidence="6">The sequence shown here is derived from an EMBL/GenBank/DDBJ whole genome shotgun (WGS) entry which is preliminary data.</text>
</comment>
<evidence type="ECO:0000256" key="2">
    <source>
        <dbReference type="ARBA" id="ARBA00023136"/>
    </source>
</evidence>
<dbReference type="Proteomes" id="UP000011717">
    <property type="component" value="Unassembled WGS sequence"/>
</dbReference>
<evidence type="ECO:0000256" key="5">
    <source>
        <dbReference type="SAM" id="Phobius"/>
    </source>
</evidence>
<evidence type="ECO:0000256" key="3">
    <source>
        <dbReference type="ARBA" id="ARBA00023237"/>
    </source>
</evidence>
<comment type="subcellular location">
    <subcellularLocation>
        <location evidence="1">Cell outer membrane</location>
    </subcellularLocation>
</comment>
<feature type="compositionally biased region" description="Gly residues" evidence="4">
    <location>
        <begin position="731"/>
        <end position="743"/>
    </location>
</feature>
<dbReference type="PATRIC" id="fig|1234595.3.peg.1343"/>
<evidence type="ECO:0000256" key="1">
    <source>
        <dbReference type="ARBA" id="ARBA00004442"/>
    </source>
</evidence>
<evidence type="ECO:0000313" key="7">
    <source>
        <dbReference type="Proteomes" id="UP000011717"/>
    </source>
</evidence>
<dbReference type="AlphaFoldDB" id="M2TA32"/>
<proteinExistence type="predicted"/>
<dbReference type="PANTHER" id="PTHR47234:SF3">
    <property type="entry name" value="SECRETIN_TONB SHORT N-TERMINAL DOMAIN-CONTAINING PROTEIN"/>
    <property type="match status" value="1"/>
</dbReference>
<keyword evidence="5" id="KW-0812">Transmembrane</keyword>
<dbReference type="Gene3D" id="2.40.170.20">
    <property type="entry name" value="TonB-dependent receptor, beta-barrel domain"/>
    <property type="match status" value="1"/>
</dbReference>
<keyword evidence="3" id="KW-0998">Cell outer membrane</keyword>
<keyword evidence="2 5" id="KW-0472">Membrane</keyword>
<protein>
    <submittedName>
        <fullName evidence="6">TonB-dependent receptor</fullName>
    </submittedName>
</protein>
<sequence length="904" mass="96163">MSDPAGSKSKRGFERGPMLAAKLGSGSAAACDKLRQVSAFTDKFLRQRPGRRRGDGYALSYPPRQFGIMFMRIRSFFLSSAAALALGAATLPAAAQGMAADGDDGAAVEAPEDSEAGRPEEADDENVIVITAGAVRGTVVSDIPPQLELTEETIASYGASSIEDLLEALGPQTGSARGRGGGMPVILLNGQRIGSFRELRDLPPEAIERVQIFPEELALQYGYRPDQRVVNFILKDNFNQLSAELEYGQPTAGGFRSGEVEATLTRIDDGNRLNIDLEYQPSTRLTEAERGIVRDDGDSLGVVDETDFRTLQPSSDTFEANASWNRQIGGGTGLTLSGEYSHEESEALQGLSGASFVVPGSSPFSRTGEDEALRRLFPGAGVLRRDSSTDAAQAGAALNGNLSGWQWSLSGNYALTEQTVFTDRQGDTDALVAAIEAGDPNIDPFAADLGSGTAFVTDRAESTSQTADVTATIAGSPLDLPAGPVSLSLSTAFDWQDLESRTLRGGAPIASSDLSRSRGNVRANADLPITSVREGVLDAIGSLSVNLTAGYSELSDFGGLTEYGYGLRWEPVEDLVLLASVIGEEAAPTVAQLGDAVIVTPNVATFDIATGNTVFIDQITGGNPDLLAESRRDLKLSLNWSPGGSREQQLTFEYVKNRSEDVSSAFPALTPAIEAAFPDRVVRGADGNLLSIDARPVTFSEVEAERLRYGFSLRGEFGQDEEEEGGRRGGRGGGRPPFGRGPDGGRWNLSVFHNWSLDETVLIRPGVDRLDLLDGDVTGSGAPISRHTVELEGGVFLGGFGLRANANYTGKARVDGSDITGSSDLYFGDLFTLDLRLFADLDSQQGLTEAVPFLKGSRLSLDVENVFGGIRRVENGAGEVPLAYQPGYVDPVGRFVEIEFRKTF</sequence>
<dbReference type="GO" id="GO:0009279">
    <property type="term" value="C:cell outer membrane"/>
    <property type="evidence" value="ECO:0007669"/>
    <property type="project" value="UniProtKB-SubCell"/>
</dbReference>
<keyword evidence="7" id="KW-1185">Reference proteome</keyword>
<dbReference type="SUPFAM" id="SSF56935">
    <property type="entry name" value="Porins"/>
    <property type="match status" value="1"/>
</dbReference>
<dbReference type="PANTHER" id="PTHR47234">
    <property type="match status" value="1"/>
</dbReference>